<keyword evidence="4" id="KW-1133">Transmembrane helix</keyword>
<name>A0AAN7ZCF6_9COLE</name>
<keyword evidence="2" id="KW-0378">Hydrolase</keyword>
<dbReference type="Proteomes" id="UP001329430">
    <property type="component" value="Chromosome 10"/>
</dbReference>
<evidence type="ECO:0000256" key="2">
    <source>
        <dbReference type="PIRNR" id="PIRNR000862"/>
    </source>
</evidence>
<dbReference type="Pfam" id="PF04083">
    <property type="entry name" value="Abhydro_lipase"/>
    <property type="match status" value="1"/>
</dbReference>
<accession>A0AAN7ZCF6</accession>
<organism evidence="6 7">
    <name type="scientific">Pyrocoelia pectoralis</name>
    <dbReference type="NCBI Taxonomy" id="417401"/>
    <lineage>
        <taxon>Eukaryota</taxon>
        <taxon>Metazoa</taxon>
        <taxon>Ecdysozoa</taxon>
        <taxon>Arthropoda</taxon>
        <taxon>Hexapoda</taxon>
        <taxon>Insecta</taxon>
        <taxon>Pterygota</taxon>
        <taxon>Neoptera</taxon>
        <taxon>Endopterygota</taxon>
        <taxon>Coleoptera</taxon>
        <taxon>Polyphaga</taxon>
        <taxon>Elateriformia</taxon>
        <taxon>Elateroidea</taxon>
        <taxon>Lampyridae</taxon>
        <taxon>Lampyrinae</taxon>
        <taxon>Pyrocoelia</taxon>
    </lineage>
</organism>
<dbReference type="AlphaFoldDB" id="A0AAN7ZCF6"/>
<evidence type="ECO:0000259" key="5">
    <source>
        <dbReference type="Pfam" id="PF04083"/>
    </source>
</evidence>
<keyword evidence="2" id="KW-0443">Lipid metabolism</keyword>
<keyword evidence="7" id="KW-1185">Reference proteome</keyword>
<dbReference type="EMBL" id="JAVRBK010000010">
    <property type="protein sequence ID" value="KAK5638512.1"/>
    <property type="molecule type" value="Genomic_DNA"/>
</dbReference>
<feature type="transmembrane region" description="Helical" evidence="4">
    <location>
        <begin position="6"/>
        <end position="32"/>
    </location>
</feature>
<dbReference type="InterPro" id="IPR025483">
    <property type="entry name" value="Lipase_euk"/>
</dbReference>
<keyword evidence="4" id="KW-0812">Transmembrane</keyword>
<proteinExistence type="inferred from homology"/>
<feature type="active site" description="Charge relay system" evidence="3">
    <location>
        <position position="343"/>
    </location>
</feature>
<dbReference type="GO" id="GO:0016788">
    <property type="term" value="F:hydrolase activity, acting on ester bonds"/>
    <property type="evidence" value="ECO:0007669"/>
    <property type="project" value="InterPro"/>
</dbReference>
<evidence type="ECO:0000256" key="4">
    <source>
        <dbReference type="SAM" id="Phobius"/>
    </source>
</evidence>
<dbReference type="Gene3D" id="3.40.50.1820">
    <property type="entry name" value="alpha/beta hydrolase"/>
    <property type="match status" value="1"/>
</dbReference>
<feature type="active site" description="Charge relay system" evidence="3">
    <location>
        <position position="374"/>
    </location>
</feature>
<gene>
    <name evidence="6" type="ORF">RI129_012807</name>
</gene>
<comment type="caution">
    <text evidence="6">The sequence shown here is derived from an EMBL/GenBank/DDBJ whole genome shotgun (WGS) entry which is preliminary data.</text>
</comment>
<dbReference type="SUPFAM" id="SSF53474">
    <property type="entry name" value="alpha/beta-Hydrolases"/>
    <property type="match status" value="1"/>
</dbReference>
<evidence type="ECO:0000256" key="1">
    <source>
        <dbReference type="ARBA" id="ARBA00010701"/>
    </source>
</evidence>
<evidence type="ECO:0000256" key="3">
    <source>
        <dbReference type="PIRSR" id="PIRSR000862-1"/>
    </source>
</evidence>
<dbReference type="FunFam" id="3.40.50.1820:FF:000179">
    <property type="entry name" value="Lipase"/>
    <property type="match status" value="1"/>
</dbReference>
<dbReference type="PANTHER" id="PTHR11005">
    <property type="entry name" value="LYSOSOMAL ACID LIPASE-RELATED"/>
    <property type="match status" value="1"/>
</dbReference>
<comment type="similarity">
    <text evidence="1 2">Belongs to the AB hydrolase superfamily. Lipase family.</text>
</comment>
<dbReference type="InterPro" id="IPR029058">
    <property type="entry name" value="AB_hydrolase_fold"/>
</dbReference>
<keyword evidence="4" id="KW-0472">Membrane</keyword>
<keyword evidence="2" id="KW-0442">Lipid degradation</keyword>
<dbReference type="GO" id="GO:0016042">
    <property type="term" value="P:lipid catabolic process"/>
    <property type="evidence" value="ECO:0007669"/>
    <property type="project" value="UniProtKB-KW"/>
</dbReference>
<feature type="active site" description="Nucleophile" evidence="3">
    <location>
        <position position="179"/>
    </location>
</feature>
<sequence>MLSSLFIFVPLFQCIVYFYIYLFLFCSNYHYLCFIYRAFQKIEQFARRFGFPCETHQVTTEDGYILTLHRIPGGRGPKPKTNGGVVLLFPGLMASSETWLFRGADKDLPYVFADSGFDVWICNPRGNFFSRRHKTLDPDKDLRFWNYSIHEYGVFDLPASVDYALNVTKQNSLFFIGHSIGASAFFIMCSLKPDYNRKIRLATLLAAAAYITQPVTPLTQFILSFIPPLTKVIKENEVHEEIFPRGGMITSLAQILCRDGAITRSFCISGIFGVVGRNNKQFNYTLLPEVLNYYPSGTSFNVLVHVHDILIKRRFGPINGPNGTEYDLKMITAPVSLHYADGDAIISKEDNEFLAKRLPNVVGLFKVPYHNFNHIDFMWGIDSKILVYDHLINILKQY</sequence>
<protein>
    <recommendedName>
        <fullName evidence="2">Lipase</fullName>
    </recommendedName>
</protein>
<dbReference type="InterPro" id="IPR006693">
    <property type="entry name" value="AB_hydrolase_lipase"/>
</dbReference>
<feature type="domain" description="Partial AB-hydrolase lipase" evidence="5">
    <location>
        <begin position="42"/>
        <end position="101"/>
    </location>
</feature>
<reference evidence="6 7" key="1">
    <citation type="journal article" date="2024" name="Insects">
        <title>An Improved Chromosome-Level Genome Assembly of the Firefly Pyrocoelia pectoralis.</title>
        <authorList>
            <person name="Fu X."/>
            <person name="Meyer-Rochow V.B."/>
            <person name="Ballantyne L."/>
            <person name="Zhu X."/>
        </authorList>
    </citation>
    <scope>NUCLEOTIDE SEQUENCE [LARGE SCALE GENOMIC DNA]</scope>
    <source>
        <strain evidence="6">XCY_ONT2</strain>
    </source>
</reference>
<evidence type="ECO:0000313" key="7">
    <source>
        <dbReference type="Proteomes" id="UP001329430"/>
    </source>
</evidence>
<dbReference type="PIRSF" id="PIRSF000862">
    <property type="entry name" value="Steryl_ester_lip"/>
    <property type="match status" value="1"/>
</dbReference>
<evidence type="ECO:0000313" key="6">
    <source>
        <dbReference type="EMBL" id="KAK5638512.1"/>
    </source>
</evidence>